<accession>A0AA86MYR8</accession>
<dbReference type="GO" id="GO:0005524">
    <property type="term" value="F:ATP binding"/>
    <property type="evidence" value="ECO:0007669"/>
    <property type="project" value="UniProtKB-KW"/>
</dbReference>
<dbReference type="GO" id="GO:0043590">
    <property type="term" value="C:bacterial nucleoid"/>
    <property type="evidence" value="ECO:0007669"/>
    <property type="project" value="TreeGrafter"/>
</dbReference>
<dbReference type="InterPro" id="IPR025662">
    <property type="entry name" value="Sigma_54_int_dom_ATP-bd_1"/>
</dbReference>
<evidence type="ECO:0000313" key="12">
    <source>
        <dbReference type="EMBL" id="CAI4031521.1"/>
    </source>
</evidence>
<dbReference type="NCBIfam" id="TIGR00634">
    <property type="entry name" value="recN"/>
    <property type="match status" value="1"/>
</dbReference>
<feature type="domain" description="AAA+ ATPase" evidence="11">
    <location>
        <begin position="21"/>
        <end position="527"/>
    </location>
</feature>
<dbReference type="SMART" id="SM00382">
    <property type="entry name" value="AAA"/>
    <property type="match status" value="1"/>
</dbReference>
<evidence type="ECO:0000256" key="1">
    <source>
        <dbReference type="ARBA" id="ARBA00003618"/>
    </source>
</evidence>
<dbReference type="KEGG" id="nti:DNFV4_01942"/>
<evidence type="ECO:0000256" key="3">
    <source>
        <dbReference type="ARBA" id="ARBA00021315"/>
    </source>
</evidence>
<gene>
    <name evidence="12" type="ORF">DNFV4_01942</name>
</gene>
<organism evidence="12 13">
    <name type="scientific">Nitrospira tepida</name>
    <dbReference type="NCBI Taxonomy" id="2973512"/>
    <lineage>
        <taxon>Bacteria</taxon>
        <taxon>Pseudomonadati</taxon>
        <taxon>Nitrospirota</taxon>
        <taxon>Nitrospiria</taxon>
        <taxon>Nitrospirales</taxon>
        <taxon>Nitrospiraceae</taxon>
        <taxon>Nitrospira</taxon>
    </lineage>
</organism>
<dbReference type="NCBIfam" id="NF008121">
    <property type="entry name" value="PRK10869.1"/>
    <property type="match status" value="1"/>
</dbReference>
<evidence type="ECO:0000259" key="11">
    <source>
        <dbReference type="SMART" id="SM00382"/>
    </source>
</evidence>
<evidence type="ECO:0000256" key="10">
    <source>
        <dbReference type="SAM" id="Coils"/>
    </source>
</evidence>
<dbReference type="GO" id="GO:0006281">
    <property type="term" value="P:DNA repair"/>
    <property type="evidence" value="ECO:0007669"/>
    <property type="project" value="UniProtKB-KW"/>
</dbReference>
<evidence type="ECO:0000256" key="4">
    <source>
        <dbReference type="ARBA" id="ARBA00022741"/>
    </source>
</evidence>
<dbReference type="InterPro" id="IPR003395">
    <property type="entry name" value="RecF/RecN/SMC_N"/>
</dbReference>
<dbReference type="CDD" id="cd03241">
    <property type="entry name" value="ABC_RecN"/>
    <property type="match status" value="1"/>
</dbReference>
<dbReference type="SUPFAM" id="SSF52540">
    <property type="entry name" value="P-loop containing nucleoside triphosphate hydrolases"/>
    <property type="match status" value="1"/>
</dbReference>
<dbReference type="InterPro" id="IPR027417">
    <property type="entry name" value="P-loop_NTPase"/>
</dbReference>
<comment type="function">
    <text evidence="1 9">May be involved in recombinational repair of damaged DNA.</text>
</comment>
<evidence type="ECO:0000256" key="8">
    <source>
        <dbReference type="ARBA" id="ARBA00033408"/>
    </source>
</evidence>
<feature type="coiled-coil region" evidence="10">
    <location>
        <begin position="337"/>
        <end position="371"/>
    </location>
</feature>
<sequence>MLSELRVANFALIEQLQLTLPPGFVVLTGETGAGKSLLIDAIALLLGQRAAADLIRTGAEEAELEAAFSLSDPHPLVQHLRSLDLLGSQETELIVRRVLSRSGRSRTYVNSRLVPLQYLEQLSGVLVDIHGQHEQQSLLRPAMQLAAVDAFASHDHLRGQYKRAFEQWRLARRIATEAEAQALDLRQREELLRFQAKEIQDAAPSPEEDRELLEELQRLRHADKLQSLSEAAYQILYQADGAVLGQLAMVERQAQELAGIDRTTADWLPEIRTVKVKLRDLADEVRRYRDRIAADPSKLAEVDDRLALLERLKKKYGGTLEAVCRKGDELLAALSLLDHSQDRLHNLQEDERQAFQEVRRLADQLSAARERTAALLESRLQREFTDLQMPHARLQVKIERNDGDELFDPAGQDRAEFLFSANKGEPLRPLARVASGGELSRVMLGLKTALAAHDTVPTLIFDEIDAGVGGAAAEAIGRRLRALAAYHQVLCVTHLPQVASQAHAHVLVEKQARNRRTQTSVRLLDAGSRAEEIAKMLGGQTVTSTMRRAAAELLKQGGQAESD</sequence>
<comment type="similarity">
    <text evidence="2 9">Belongs to the RecN family.</text>
</comment>
<evidence type="ECO:0000256" key="6">
    <source>
        <dbReference type="ARBA" id="ARBA00022840"/>
    </source>
</evidence>
<evidence type="ECO:0000256" key="5">
    <source>
        <dbReference type="ARBA" id="ARBA00022763"/>
    </source>
</evidence>
<dbReference type="PANTHER" id="PTHR11059">
    <property type="entry name" value="DNA REPAIR PROTEIN RECN"/>
    <property type="match status" value="1"/>
</dbReference>
<keyword evidence="13" id="KW-1185">Reference proteome</keyword>
<keyword evidence="10" id="KW-0175">Coiled coil</keyword>
<evidence type="ECO:0000256" key="9">
    <source>
        <dbReference type="PIRNR" id="PIRNR003128"/>
    </source>
</evidence>
<protein>
    <recommendedName>
        <fullName evidence="3 9">DNA repair protein RecN</fullName>
    </recommendedName>
    <alternativeName>
        <fullName evidence="8 9">Recombination protein N</fullName>
    </alternativeName>
</protein>
<dbReference type="PANTHER" id="PTHR11059:SF0">
    <property type="entry name" value="DNA REPAIR PROTEIN RECN"/>
    <property type="match status" value="1"/>
</dbReference>
<keyword evidence="6" id="KW-0067">ATP-binding</keyword>
<proteinExistence type="inferred from homology"/>
<dbReference type="RefSeq" id="WP_289268432.1">
    <property type="nucleotide sequence ID" value="NZ_OX365700.1"/>
</dbReference>
<dbReference type="GO" id="GO:0006310">
    <property type="term" value="P:DNA recombination"/>
    <property type="evidence" value="ECO:0007669"/>
    <property type="project" value="InterPro"/>
</dbReference>
<dbReference type="FunFam" id="3.40.50.300:FF:000319">
    <property type="entry name" value="DNA repair protein RecN"/>
    <property type="match status" value="1"/>
</dbReference>
<dbReference type="PROSITE" id="PS00675">
    <property type="entry name" value="SIGMA54_INTERACT_1"/>
    <property type="match status" value="1"/>
</dbReference>
<dbReference type="GO" id="GO:0009432">
    <property type="term" value="P:SOS response"/>
    <property type="evidence" value="ECO:0007669"/>
    <property type="project" value="TreeGrafter"/>
</dbReference>
<keyword evidence="5 9" id="KW-0227">DNA damage</keyword>
<dbReference type="Proteomes" id="UP001179121">
    <property type="component" value="Chromosome"/>
</dbReference>
<dbReference type="Pfam" id="PF02463">
    <property type="entry name" value="SMC_N"/>
    <property type="match status" value="1"/>
</dbReference>
<dbReference type="EMBL" id="OX365700">
    <property type="protein sequence ID" value="CAI4031521.1"/>
    <property type="molecule type" value="Genomic_DNA"/>
</dbReference>
<dbReference type="InterPro" id="IPR004604">
    <property type="entry name" value="DNA_recomb/repair_RecN"/>
</dbReference>
<dbReference type="FunFam" id="3.40.50.300:FF:000356">
    <property type="entry name" value="DNA repair protein RecN"/>
    <property type="match status" value="1"/>
</dbReference>
<reference evidence="12" key="1">
    <citation type="submission" date="2022-10" db="EMBL/GenBank/DDBJ databases">
        <authorList>
            <person name="Koch H."/>
        </authorList>
    </citation>
    <scope>NUCLEOTIDE SEQUENCE</scope>
    <source>
        <strain evidence="12">DNF</strain>
    </source>
</reference>
<evidence type="ECO:0000256" key="7">
    <source>
        <dbReference type="ARBA" id="ARBA00023204"/>
    </source>
</evidence>
<evidence type="ECO:0000256" key="2">
    <source>
        <dbReference type="ARBA" id="ARBA00009441"/>
    </source>
</evidence>
<keyword evidence="4" id="KW-0547">Nucleotide-binding</keyword>
<keyword evidence="7 9" id="KW-0234">DNA repair</keyword>
<name>A0AA86MYR8_9BACT</name>
<evidence type="ECO:0000313" key="13">
    <source>
        <dbReference type="Proteomes" id="UP001179121"/>
    </source>
</evidence>
<dbReference type="Gene3D" id="3.40.50.300">
    <property type="entry name" value="P-loop containing nucleotide triphosphate hydrolases"/>
    <property type="match status" value="2"/>
</dbReference>
<dbReference type="InterPro" id="IPR003593">
    <property type="entry name" value="AAA+_ATPase"/>
</dbReference>
<dbReference type="PIRSF" id="PIRSF003128">
    <property type="entry name" value="RecN"/>
    <property type="match status" value="1"/>
</dbReference>
<dbReference type="AlphaFoldDB" id="A0AA86MYR8"/>